<gene>
    <name evidence="1" type="ORF">Y1Q_0001039</name>
</gene>
<sequence>MGPRLPGRGAWWSSLSWRRRWSGSRSLRQLQSFSSTACRTPAKMPCLLESRLVATPSESLDPVPYSEVREGHRRVLFKHGMDNSLSFSRKHSALTSVWPKQSPRYLSVCSSVSVVH</sequence>
<reference evidence="1 2" key="1">
    <citation type="journal article" date="2012" name="Genome Biol.">
        <title>Sequencing three crocodilian genomes to illuminate the evolution of archosaurs and amniotes.</title>
        <authorList>
            <person name="St John J.A."/>
            <person name="Braun E.L."/>
            <person name="Isberg S.R."/>
            <person name="Miles L.G."/>
            <person name="Chong A.Y."/>
            <person name="Gongora J."/>
            <person name="Dalzell P."/>
            <person name="Moran C."/>
            <person name="Bed'hom B."/>
            <person name="Abzhanov A."/>
            <person name="Burgess S.C."/>
            <person name="Cooksey A.M."/>
            <person name="Castoe T.A."/>
            <person name="Crawford N.G."/>
            <person name="Densmore L.D."/>
            <person name="Drew J.C."/>
            <person name="Edwards S.V."/>
            <person name="Faircloth B.C."/>
            <person name="Fujita M.K."/>
            <person name="Greenwold M.J."/>
            <person name="Hoffmann F.G."/>
            <person name="Howard J.M."/>
            <person name="Iguchi T."/>
            <person name="Janes D.E."/>
            <person name="Khan S.Y."/>
            <person name="Kohno S."/>
            <person name="de Koning A.J."/>
            <person name="Lance S.L."/>
            <person name="McCarthy F.M."/>
            <person name="McCormack J.E."/>
            <person name="Merchant M.E."/>
            <person name="Peterson D.G."/>
            <person name="Pollock D.D."/>
            <person name="Pourmand N."/>
            <person name="Raney B.J."/>
            <person name="Roessler K.A."/>
            <person name="Sanford J.R."/>
            <person name="Sawyer R.H."/>
            <person name="Schmidt C.J."/>
            <person name="Triplett E.W."/>
            <person name="Tuberville T.D."/>
            <person name="Venegas-Anaya M."/>
            <person name="Howard J.T."/>
            <person name="Jarvis E.D."/>
            <person name="Guillette L.J.Jr."/>
            <person name="Glenn T.C."/>
            <person name="Green R.E."/>
            <person name="Ray D.A."/>
        </authorList>
    </citation>
    <scope>NUCLEOTIDE SEQUENCE [LARGE SCALE GENOMIC DNA]</scope>
    <source>
        <strain evidence="1">KSC_2009_1</strain>
    </source>
</reference>
<dbReference type="AlphaFoldDB" id="A0A151NEA9"/>
<keyword evidence="2" id="KW-1185">Reference proteome</keyword>
<proteinExistence type="predicted"/>
<dbReference type="Proteomes" id="UP000050525">
    <property type="component" value="Unassembled WGS sequence"/>
</dbReference>
<name>A0A151NEA9_ALLMI</name>
<accession>A0A151NEA9</accession>
<protein>
    <submittedName>
        <fullName evidence="1">Uncharacterized protein</fullName>
    </submittedName>
</protein>
<dbReference type="EMBL" id="AKHW03003207">
    <property type="protein sequence ID" value="KYO35153.1"/>
    <property type="molecule type" value="Genomic_DNA"/>
</dbReference>
<evidence type="ECO:0000313" key="2">
    <source>
        <dbReference type="Proteomes" id="UP000050525"/>
    </source>
</evidence>
<organism evidence="1 2">
    <name type="scientific">Alligator mississippiensis</name>
    <name type="common">American alligator</name>
    <dbReference type="NCBI Taxonomy" id="8496"/>
    <lineage>
        <taxon>Eukaryota</taxon>
        <taxon>Metazoa</taxon>
        <taxon>Chordata</taxon>
        <taxon>Craniata</taxon>
        <taxon>Vertebrata</taxon>
        <taxon>Euteleostomi</taxon>
        <taxon>Archelosauria</taxon>
        <taxon>Archosauria</taxon>
        <taxon>Crocodylia</taxon>
        <taxon>Alligatoridae</taxon>
        <taxon>Alligatorinae</taxon>
        <taxon>Alligator</taxon>
    </lineage>
</organism>
<evidence type="ECO:0000313" key="1">
    <source>
        <dbReference type="EMBL" id="KYO35153.1"/>
    </source>
</evidence>
<comment type="caution">
    <text evidence="1">The sequence shown here is derived from an EMBL/GenBank/DDBJ whole genome shotgun (WGS) entry which is preliminary data.</text>
</comment>